<accession>A0A8K0H377</accession>
<dbReference type="OrthoDB" id="339151at2759"/>
<dbReference type="GO" id="GO:1990904">
    <property type="term" value="C:ribonucleoprotein complex"/>
    <property type="evidence" value="ECO:0007669"/>
    <property type="project" value="TreeGrafter"/>
</dbReference>
<evidence type="ECO:0000256" key="2">
    <source>
        <dbReference type="PROSITE-ProRule" id="PRU00176"/>
    </source>
</evidence>
<name>A0A8K0H377_9ROSA</name>
<sequence>MALQTTAPPTAPTAQFVGNAFVEQYYHILHHSPELVYRFYQDSSMLSRPDSNGVMTSVTTMQGINEMILSFDYKDYKAEIKTADAQNSYKEGVTVLVTGCLTGKDNLKRKFVQSFFLAPQDNGYFVLNDVFRYVEDGELLENHPVNGVDDATAASLTEDPEPTHVPDPPVPDPATAHMNADKNVVEKTYDASEHERELVNEKEPVAEHPSHSYGNDVSMEVESASTTALEDAPKKSYASIVKVAKGSPGTSTTKVYVPTNSVKVSYKKTDKPSVESAPPVSVPEASAPTSPGTPESGNTYEEVEEGHSIYVRNLPFNVTVPQLEVEFRKFGPIKHGGIQVRNNKQQGSCFGFVEFQSLSSMNNAIQASPINIEGRPAVVEIKRTTTRVGSGGRGRFPSGRGGFRSDSFRGRGNYGGGGRSFGRNEYVSRGEFSGRGRGPAGRGGDGYQQGRGRGGRGSGQKHNAITAGNFSS</sequence>
<feature type="region of interest" description="Disordered" evidence="3">
    <location>
        <begin position="386"/>
        <end position="472"/>
    </location>
</feature>
<evidence type="ECO:0000259" key="4">
    <source>
        <dbReference type="PROSITE" id="PS50102"/>
    </source>
</evidence>
<dbReference type="Gene3D" id="3.30.70.330">
    <property type="match status" value="1"/>
</dbReference>
<dbReference type="InterPro" id="IPR032710">
    <property type="entry name" value="NTF2-like_dom_sf"/>
</dbReference>
<dbReference type="Pfam" id="PF00076">
    <property type="entry name" value="RRM_1"/>
    <property type="match status" value="1"/>
</dbReference>
<dbReference type="InterPro" id="IPR012677">
    <property type="entry name" value="Nucleotide-bd_a/b_plait_sf"/>
</dbReference>
<dbReference type="PANTHER" id="PTHR10693:SF52">
    <property type="entry name" value="RAS GTPASE-ACTIVATING BINDING-LIKE PROTEIN"/>
    <property type="match status" value="1"/>
</dbReference>
<dbReference type="PANTHER" id="PTHR10693">
    <property type="entry name" value="RAS GTPASE-ACTIVATING PROTEIN-BINDING PROTEIN"/>
    <property type="match status" value="1"/>
</dbReference>
<feature type="domain" description="RRM" evidence="4">
    <location>
        <begin position="307"/>
        <end position="384"/>
    </location>
</feature>
<comment type="caution">
    <text evidence="6">The sequence shown here is derived from an EMBL/GenBank/DDBJ whole genome shotgun (WGS) entry which is preliminary data.</text>
</comment>
<evidence type="ECO:0000256" key="1">
    <source>
        <dbReference type="ARBA" id="ARBA00022884"/>
    </source>
</evidence>
<dbReference type="InterPro" id="IPR039539">
    <property type="entry name" value="Ras_GTPase_bind_prot"/>
</dbReference>
<dbReference type="Pfam" id="PF02136">
    <property type="entry name" value="NTF2"/>
    <property type="match status" value="1"/>
</dbReference>
<dbReference type="FunFam" id="3.30.70.330:FF:001141">
    <property type="entry name" value="Ras GTPase-activating protein-binding protein 1"/>
    <property type="match status" value="1"/>
</dbReference>
<evidence type="ECO:0000313" key="6">
    <source>
        <dbReference type="EMBL" id="KAF3444865.1"/>
    </source>
</evidence>
<evidence type="ECO:0000313" key="7">
    <source>
        <dbReference type="Proteomes" id="UP000796880"/>
    </source>
</evidence>
<feature type="compositionally biased region" description="Gly residues" evidence="3">
    <location>
        <begin position="435"/>
        <end position="458"/>
    </location>
</feature>
<feature type="domain" description="NTF2" evidence="5">
    <location>
        <begin position="17"/>
        <end position="133"/>
    </location>
</feature>
<protein>
    <recommendedName>
        <fullName evidence="8">G3BP-like protein</fullName>
    </recommendedName>
</protein>
<evidence type="ECO:0000256" key="3">
    <source>
        <dbReference type="SAM" id="MobiDB-lite"/>
    </source>
</evidence>
<dbReference type="InterPro" id="IPR000504">
    <property type="entry name" value="RRM_dom"/>
</dbReference>
<feature type="compositionally biased region" description="Low complexity" evidence="3">
    <location>
        <begin position="274"/>
        <end position="290"/>
    </location>
</feature>
<dbReference type="InterPro" id="IPR018222">
    <property type="entry name" value="Nuclear_transport_factor_2_euk"/>
</dbReference>
<proteinExistence type="predicted"/>
<dbReference type="GO" id="GO:0005829">
    <property type="term" value="C:cytosol"/>
    <property type="evidence" value="ECO:0007669"/>
    <property type="project" value="TreeGrafter"/>
</dbReference>
<organism evidence="6 7">
    <name type="scientific">Rhamnella rubrinervis</name>
    <dbReference type="NCBI Taxonomy" id="2594499"/>
    <lineage>
        <taxon>Eukaryota</taxon>
        <taxon>Viridiplantae</taxon>
        <taxon>Streptophyta</taxon>
        <taxon>Embryophyta</taxon>
        <taxon>Tracheophyta</taxon>
        <taxon>Spermatophyta</taxon>
        <taxon>Magnoliopsida</taxon>
        <taxon>eudicotyledons</taxon>
        <taxon>Gunneridae</taxon>
        <taxon>Pentapetalae</taxon>
        <taxon>rosids</taxon>
        <taxon>fabids</taxon>
        <taxon>Rosales</taxon>
        <taxon>Rhamnaceae</taxon>
        <taxon>rhamnoid group</taxon>
        <taxon>Rhamneae</taxon>
        <taxon>Rhamnella</taxon>
    </lineage>
</organism>
<keyword evidence="1 2" id="KW-0694">RNA-binding</keyword>
<evidence type="ECO:0008006" key="8">
    <source>
        <dbReference type="Google" id="ProtNLM"/>
    </source>
</evidence>
<dbReference type="GO" id="GO:0003729">
    <property type="term" value="F:mRNA binding"/>
    <property type="evidence" value="ECO:0007669"/>
    <property type="project" value="TreeGrafter"/>
</dbReference>
<dbReference type="EMBL" id="VOIH02000006">
    <property type="protein sequence ID" value="KAF3444865.1"/>
    <property type="molecule type" value="Genomic_DNA"/>
</dbReference>
<feature type="compositionally biased region" description="Basic and acidic residues" evidence="3">
    <location>
        <begin position="179"/>
        <end position="210"/>
    </location>
</feature>
<feature type="region of interest" description="Disordered" evidence="3">
    <location>
        <begin position="267"/>
        <end position="300"/>
    </location>
</feature>
<feature type="compositionally biased region" description="Polar residues" evidence="3">
    <location>
        <begin position="461"/>
        <end position="472"/>
    </location>
</feature>
<dbReference type="FunFam" id="3.10.450.50:FF:000003">
    <property type="entry name" value="Nuclear transport factor 2 family protein"/>
    <property type="match status" value="1"/>
</dbReference>
<gene>
    <name evidence="6" type="ORF">FNV43_RR14558</name>
</gene>
<dbReference type="InterPro" id="IPR002075">
    <property type="entry name" value="NTF2_dom"/>
</dbReference>
<feature type="compositionally biased region" description="Pro residues" evidence="3">
    <location>
        <begin position="163"/>
        <end position="172"/>
    </location>
</feature>
<dbReference type="Proteomes" id="UP000796880">
    <property type="component" value="Unassembled WGS sequence"/>
</dbReference>
<dbReference type="Gene3D" id="3.10.450.50">
    <property type="match status" value="1"/>
</dbReference>
<dbReference type="CDD" id="cd00590">
    <property type="entry name" value="RRM_SF"/>
    <property type="match status" value="1"/>
</dbReference>
<dbReference type="PROSITE" id="PS50177">
    <property type="entry name" value="NTF2_DOMAIN"/>
    <property type="match status" value="1"/>
</dbReference>
<dbReference type="CDD" id="cd00780">
    <property type="entry name" value="NTF2"/>
    <property type="match status" value="1"/>
</dbReference>
<dbReference type="InterPro" id="IPR035979">
    <property type="entry name" value="RBD_domain_sf"/>
</dbReference>
<dbReference type="SUPFAM" id="SSF54928">
    <property type="entry name" value="RNA-binding domain, RBD"/>
    <property type="match status" value="1"/>
</dbReference>
<feature type="compositionally biased region" description="Gly residues" evidence="3">
    <location>
        <begin position="389"/>
        <end position="402"/>
    </location>
</feature>
<dbReference type="SUPFAM" id="SSF54427">
    <property type="entry name" value="NTF2-like"/>
    <property type="match status" value="1"/>
</dbReference>
<keyword evidence="7" id="KW-1185">Reference proteome</keyword>
<feature type="region of interest" description="Disordered" evidence="3">
    <location>
        <begin position="156"/>
        <end position="214"/>
    </location>
</feature>
<dbReference type="SMART" id="SM00360">
    <property type="entry name" value="RRM"/>
    <property type="match status" value="1"/>
</dbReference>
<dbReference type="PROSITE" id="PS50102">
    <property type="entry name" value="RRM"/>
    <property type="match status" value="1"/>
</dbReference>
<evidence type="ECO:0000259" key="5">
    <source>
        <dbReference type="PROSITE" id="PS50177"/>
    </source>
</evidence>
<reference evidence="6" key="1">
    <citation type="submission" date="2020-03" db="EMBL/GenBank/DDBJ databases">
        <title>A high-quality chromosome-level genome assembly of a woody plant with both climbing and erect habits, Rhamnella rubrinervis.</title>
        <authorList>
            <person name="Lu Z."/>
            <person name="Yang Y."/>
            <person name="Zhu X."/>
            <person name="Sun Y."/>
        </authorList>
    </citation>
    <scope>NUCLEOTIDE SEQUENCE</scope>
    <source>
        <strain evidence="6">BYM</strain>
        <tissue evidence="6">Leaf</tissue>
    </source>
</reference>
<dbReference type="AlphaFoldDB" id="A0A8K0H377"/>